<evidence type="ECO:0000256" key="10">
    <source>
        <dbReference type="ARBA" id="ARBA00023004"/>
    </source>
</evidence>
<dbReference type="SUPFAM" id="SSF56935">
    <property type="entry name" value="Porins"/>
    <property type="match status" value="1"/>
</dbReference>
<evidence type="ECO:0000256" key="18">
    <source>
        <dbReference type="ARBA" id="ARBA00072467"/>
    </source>
</evidence>
<dbReference type="GO" id="GO:0038023">
    <property type="term" value="F:signaling receptor activity"/>
    <property type="evidence" value="ECO:0007669"/>
    <property type="project" value="InterPro"/>
</dbReference>
<evidence type="ECO:0000256" key="5">
    <source>
        <dbReference type="ARBA" id="ARBA00022496"/>
    </source>
</evidence>
<dbReference type="Gene3D" id="3.55.50.30">
    <property type="match status" value="1"/>
</dbReference>
<dbReference type="Pfam" id="PF00593">
    <property type="entry name" value="TonB_dep_Rec_b-barrel"/>
    <property type="match status" value="1"/>
</dbReference>
<comment type="subcellular location">
    <subcellularLocation>
        <location evidence="1 19">Cell outer membrane</location>
        <topology evidence="1 19">Multi-pass membrane protein</topology>
    </subcellularLocation>
</comment>
<dbReference type="PANTHER" id="PTHR32552:SF68">
    <property type="entry name" value="FERRICHROME OUTER MEMBRANE TRANSPORTER_PHAGE RECEPTOR"/>
    <property type="match status" value="1"/>
</dbReference>
<dbReference type="SMART" id="SM00965">
    <property type="entry name" value="STN"/>
    <property type="match status" value="1"/>
</dbReference>
<keyword evidence="11" id="KW-0406">Ion transport</keyword>
<evidence type="ECO:0000256" key="17">
    <source>
        <dbReference type="ARBA" id="ARBA00056786"/>
    </source>
</evidence>
<dbReference type="Gene3D" id="2.40.170.20">
    <property type="entry name" value="TonB-dependent receptor, beta-barrel domain"/>
    <property type="match status" value="1"/>
</dbReference>
<dbReference type="InterPro" id="IPR012910">
    <property type="entry name" value="Plug_dom"/>
</dbReference>
<proteinExistence type="inferred from homology"/>
<keyword evidence="9" id="KW-0862">Zinc</keyword>
<keyword evidence="24" id="KW-1185">Reference proteome</keyword>
<accession>A0A0N8VSX4</accession>
<evidence type="ECO:0000256" key="1">
    <source>
        <dbReference type="ARBA" id="ARBA00004571"/>
    </source>
</evidence>
<evidence type="ECO:0000256" key="21">
    <source>
        <dbReference type="SAM" id="SignalP"/>
    </source>
</evidence>
<evidence type="ECO:0000256" key="8">
    <source>
        <dbReference type="ARBA" id="ARBA00022729"/>
    </source>
</evidence>
<evidence type="ECO:0000313" key="24">
    <source>
        <dbReference type="Proteomes" id="UP000050342"/>
    </source>
</evidence>
<keyword evidence="6" id="KW-0533">Nickel</keyword>
<keyword evidence="13" id="KW-0921">Nickel transport</keyword>
<evidence type="ECO:0000256" key="15">
    <source>
        <dbReference type="ARBA" id="ARBA00023170"/>
    </source>
</evidence>
<evidence type="ECO:0000313" key="23">
    <source>
        <dbReference type="EMBL" id="KQB54532.1"/>
    </source>
</evidence>
<dbReference type="GO" id="GO:0015344">
    <property type="term" value="F:siderophore uptake transmembrane transporter activity"/>
    <property type="evidence" value="ECO:0007669"/>
    <property type="project" value="TreeGrafter"/>
</dbReference>
<dbReference type="RefSeq" id="WP_055102028.1">
    <property type="nucleotide sequence ID" value="NZ_LLWH01000068.1"/>
</dbReference>
<evidence type="ECO:0000259" key="22">
    <source>
        <dbReference type="SMART" id="SM00965"/>
    </source>
</evidence>
<keyword evidence="3 19" id="KW-0813">Transport</keyword>
<evidence type="ECO:0000256" key="2">
    <source>
        <dbReference type="ARBA" id="ARBA00009810"/>
    </source>
</evidence>
<dbReference type="Proteomes" id="UP000050342">
    <property type="component" value="Unassembled WGS sequence"/>
</dbReference>
<dbReference type="FunFam" id="2.170.130.10:FF:000001">
    <property type="entry name" value="Catecholate siderophore TonB-dependent receptor"/>
    <property type="match status" value="1"/>
</dbReference>
<protein>
    <recommendedName>
        <fullName evidence="18">Metal-pseudopaline receptor CntO</fullName>
    </recommendedName>
</protein>
<comment type="similarity">
    <text evidence="2 19 20">Belongs to the TonB-dependent receptor family.</text>
</comment>
<comment type="caution">
    <text evidence="23">The sequence shown here is derived from an EMBL/GenBank/DDBJ whole genome shotgun (WGS) entry which is preliminary data.</text>
</comment>
<keyword evidence="5" id="KW-0410">Iron transport</keyword>
<dbReference type="InterPro" id="IPR036942">
    <property type="entry name" value="Beta-barrel_TonB_sf"/>
</dbReference>
<keyword evidence="8 21" id="KW-0732">Signal</keyword>
<keyword evidence="4 19" id="KW-1134">Transmembrane beta strand</keyword>
<evidence type="ECO:0000256" key="14">
    <source>
        <dbReference type="ARBA" id="ARBA00023136"/>
    </source>
</evidence>
<dbReference type="FunFam" id="2.40.170.20:FF:000005">
    <property type="entry name" value="TonB-dependent siderophore receptor"/>
    <property type="match status" value="1"/>
</dbReference>
<feature type="domain" description="Secretin/TonB short N-terminal" evidence="22">
    <location>
        <begin position="57"/>
        <end position="108"/>
    </location>
</feature>
<dbReference type="AlphaFoldDB" id="A0A0N8VSX4"/>
<evidence type="ECO:0000256" key="20">
    <source>
        <dbReference type="RuleBase" id="RU003357"/>
    </source>
</evidence>
<gene>
    <name evidence="23" type="ORF">AQS70_07045</name>
</gene>
<organism evidence="23 24">
    <name type="scientific">Pseudomonas endophytica</name>
    <dbReference type="NCBI Taxonomy" id="1563157"/>
    <lineage>
        <taxon>Bacteria</taxon>
        <taxon>Pseudomonadati</taxon>
        <taxon>Pseudomonadota</taxon>
        <taxon>Gammaproteobacteria</taxon>
        <taxon>Pseudomonadales</taxon>
        <taxon>Pseudomonadaceae</taxon>
        <taxon>Pseudomonas</taxon>
    </lineage>
</organism>
<keyword evidence="10" id="KW-0408">Iron</keyword>
<dbReference type="Gene3D" id="2.170.130.10">
    <property type="entry name" value="TonB-dependent receptor, plug domain"/>
    <property type="match status" value="1"/>
</dbReference>
<dbReference type="GO" id="GO:0015891">
    <property type="term" value="P:siderophore transport"/>
    <property type="evidence" value="ECO:0007669"/>
    <property type="project" value="InterPro"/>
</dbReference>
<dbReference type="GO" id="GO:0009279">
    <property type="term" value="C:cell outer membrane"/>
    <property type="evidence" value="ECO:0007669"/>
    <property type="project" value="UniProtKB-SubCell"/>
</dbReference>
<keyword evidence="9" id="KW-0864">Zinc transport</keyword>
<dbReference type="OrthoDB" id="127311at2"/>
<evidence type="ECO:0000256" key="7">
    <source>
        <dbReference type="ARBA" id="ARBA00022692"/>
    </source>
</evidence>
<dbReference type="GO" id="GO:0006829">
    <property type="term" value="P:zinc ion transport"/>
    <property type="evidence" value="ECO:0007669"/>
    <property type="project" value="UniProtKB-KW"/>
</dbReference>
<evidence type="ECO:0000256" key="13">
    <source>
        <dbReference type="ARBA" id="ARBA00023112"/>
    </source>
</evidence>
<dbReference type="EMBL" id="LLWH01000068">
    <property type="protein sequence ID" value="KQB54532.1"/>
    <property type="molecule type" value="Genomic_DNA"/>
</dbReference>
<dbReference type="GO" id="GO:0015675">
    <property type="term" value="P:nickel cation transport"/>
    <property type="evidence" value="ECO:0007669"/>
    <property type="project" value="UniProtKB-KW"/>
</dbReference>
<name>A0A0N8VSX4_9PSED</name>
<dbReference type="Pfam" id="PF07715">
    <property type="entry name" value="Plug"/>
    <property type="match status" value="1"/>
</dbReference>
<dbReference type="PANTHER" id="PTHR32552">
    <property type="entry name" value="FERRICHROME IRON RECEPTOR-RELATED"/>
    <property type="match status" value="1"/>
</dbReference>
<dbReference type="STRING" id="1563157.AQS70_07045"/>
<dbReference type="InterPro" id="IPR037066">
    <property type="entry name" value="Plug_dom_sf"/>
</dbReference>
<dbReference type="CDD" id="cd01347">
    <property type="entry name" value="ligand_gated_channel"/>
    <property type="match status" value="1"/>
</dbReference>
<evidence type="ECO:0000256" key="16">
    <source>
        <dbReference type="ARBA" id="ARBA00023237"/>
    </source>
</evidence>
<evidence type="ECO:0000256" key="11">
    <source>
        <dbReference type="ARBA" id="ARBA00023065"/>
    </source>
</evidence>
<dbReference type="PROSITE" id="PS52016">
    <property type="entry name" value="TONB_DEPENDENT_REC_3"/>
    <property type="match status" value="1"/>
</dbReference>
<dbReference type="InterPro" id="IPR010105">
    <property type="entry name" value="TonB_sidphr_rcpt"/>
</dbReference>
<evidence type="ECO:0000256" key="3">
    <source>
        <dbReference type="ARBA" id="ARBA00022448"/>
    </source>
</evidence>
<evidence type="ECO:0000256" key="4">
    <source>
        <dbReference type="ARBA" id="ARBA00022452"/>
    </source>
</evidence>
<evidence type="ECO:0000256" key="12">
    <source>
        <dbReference type="ARBA" id="ARBA00023077"/>
    </source>
</evidence>
<dbReference type="NCBIfam" id="TIGR01783">
    <property type="entry name" value="TonB-siderophor"/>
    <property type="match status" value="1"/>
</dbReference>
<sequence>MRSQLLCPLAIAISVLVAPVSITHAAQADPAAALHAYALPAGSLESTLIAIGQLSGRQVVFLPDDVKGRQAHKVSGTLTAEQAVEQALQGSGLSLLISGSGALTVQPDSDVLTLGVSNINAVADEESAYGPVYGYVAKRAASGTKTDTPLIETPQSISVVTRTEMDARKSDTLADALGYTPGFVSQPNGFSRVADDYTLRGFNVGSGTGGMLLDGMKLQSSVYDGGIEPFGLERVEVLKGASSVLYGQLSPGGLINAVSKRASATPLHQVSAEYGSHNRKQYTFDLGGPLDDQGEFSYRLNGLWRDADTQVDHIRDDKRFIAPAFTWKPNEDTSLTILASHTEALTGLTPPLTYAMTTYSTQPGPKIGPDDFVGEPGYDHFNSRIDILGYMFEHSLSDTLKVRHALRYYQSNVSWNYLLPYTLTGNTLTRRYSERDEHSTGWTTDNNVEWTIESGRWRHTLLAGADYYHKTYDTHRHISATVAQLAPSLDLSRFAYTGVGPNTAPESGWEIHSRQAGIYLQDQITFDDRWVLLLGGRQDWAESRNYSFANQTRTPRSDQKATGRVALLYLFDNGIAPYVSYSQSFQPADVANPGVAGTFDPIEGEQYEVGIRYQPPGGNTLLSAALYSLTQTNAITYDALTAQYEQYGKSRSKGVELEAKTQWTDNLSMTAAYTYTDAHVLEDNVVSNVGKRLEGVPYHNASFWTDYGLAEFGLPQLKIGLGALYTGTTRTSPLITDRKIPAYSRFDARISYDIDEHWQLTAKAQNLTNESYLSCSTSCRYGDERSVIGAVSYQW</sequence>
<comment type="function">
    <text evidence="17">Transports the metallophore pseudopaline, which is involved in the acquisition of nickel and zinc, and thus enables bacterial growth inside the host, where metal access is limited. Is probably involved in the import of pseudopaline-metal complexes.</text>
</comment>
<evidence type="ECO:0000256" key="9">
    <source>
        <dbReference type="ARBA" id="ARBA00022906"/>
    </source>
</evidence>
<evidence type="ECO:0000256" key="6">
    <source>
        <dbReference type="ARBA" id="ARBA00022596"/>
    </source>
</evidence>
<keyword evidence="12 20" id="KW-0798">TonB box</keyword>
<evidence type="ECO:0000256" key="19">
    <source>
        <dbReference type="PROSITE-ProRule" id="PRU01360"/>
    </source>
</evidence>
<keyword evidence="15 23" id="KW-0675">Receptor</keyword>
<dbReference type="InterPro" id="IPR039426">
    <property type="entry name" value="TonB-dep_rcpt-like"/>
</dbReference>
<keyword evidence="7 19" id="KW-0812">Transmembrane</keyword>
<keyword evidence="16 19" id="KW-0998">Cell outer membrane</keyword>
<feature type="chain" id="PRO_5006033442" description="Metal-pseudopaline receptor CntO" evidence="21">
    <location>
        <begin position="29"/>
        <end position="795"/>
    </location>
</feature>
<keyword evidence="14 19" id="KW-0472">Membrane</keyword>
<feature type="signal peptide" evidence="21">
    <location>
        <begin position="1"/>
        <end position="28"/>
    </location>
</feature>
<reference evidence="23 24" key="1">
    <citation type="submission" date="2015-10" db="EMBL/GenBank/DDBJ databases">
        <title>Pseudomonas helleri sp. nov. and Pseudomonas weihenstephanensis sp. nov., isolated from raw cows milk.</title>
        <authorList>
            <person name="Von Neubeck M."/>
            <person name="Huptas C."/>
            <person name="Wenning M."/>
            <person name="Scherer S."/>
        </authorList>
    </citation>
    <scope>NUCLEOTIDE SEQUENCE [LARGE SCALE GENOMIC DNA]</scope>
    <source>
        <strain evidence="23 24">BSTT44</strain>
    </source>
</reference>
<dbReference type="InterPro" id="IPR011662">
    <property type="entry name" value="Secretin/TonB_short_N"/>
</dbReference>
<dbReference type="InterPro" id="IPR000531">
    <property type="entry name" value="Beta-barrel_TonB"/>
</dbReference>